<dbReference type="Pfam" id="PF00756">
    <property type="entry name" value="Esterase"/>
    <property type="match status" value="1"/>
</dbReference>
<feature type="compositionally biased region" description="Basic and acidic residues" evidence="2">
    <location>
        <begin position="261"/>
        <end position="280"/>
    </location>
</feature>
<accession>A0A9X3P089</accession>
<keyword evidence="1 3" id="KW-0732">Signal</keyword>
<dbReference type="EMBL" id="JAJAQC010000057">
    <property type="protein sequence ID" value="MDA0567456.1"/>
    <property type="molecule type" value="Genomic_DNA"/>
</dbReference>
<comment type="caution">
    <text evidence="4">The sequence shown here is derived from an EMBL/GenBank/DDBJ whole genome shotgun (WGS) entry which is preliminary data.</text>
</comment>
<organism evidence="4 5">
    <name type="scientific">Streptomonospora mangrovi</name>
    <dbReference type="NCBI Taxonomy" id="2883123"/>
    <lineage>
        <taxon>Bacteria</taxon>
        <taxon>Bacillati</taxon>
        <taxon>Actinomycetota</taxon>
        <taxon>Actinomycetes</taxon>
        <taxon>Streptosporangiales</taxon>
        <taxon>Nocardiopsidaceae</taxon>
        <taxon>Streptomonospora</taxon>
    </lineage>
</organism>
<proteinExistence type="predicted"/>
<sequence>MPKTRVRGRATGLALVPVLALGWAVAAGGAAVADQSAAGAGAAGTAATAAAARGGGGMRPVEGSVAVGGAERTYAGELPRGRSVPVVVALHGKGSSPRDMAETTGLTEAAAEEGLGVVYPAGLHGGWGDHREPTALRPDPEADMDFLRALVAELVAEHGADPDRVYLAGQSNGANMALRAAAEEPGLFAAVASVAGQLGAVPEPQEPEGGVPLLYVYGTADPLRPYAGLPDPPAPSPDFPEPPIASISAPATVEAFARAAGAEEGRTRRLPDRDPGDGTRVDLTHWRTDDDGRQVAFYRVAGGGHSWPGGSTRHADVQGPISQDFSAADAIAEYFAAH</sequence>
<dbReference type="PANTHER" id="PTHR43037">
    <property type="entry name" value="UNNAMED PRODUCT-RELATED"/>
    <property type="match status" value="1"/>
</dbReference>
<evidence type="ECO:0000313" key="4">
    <source>
        <dbReference type="EMBL" id="MDA0567456.1"/>
    </source>
</evidence>
<name>A0A9X3P089_9ACTN</name>
<evidence type="ECO:0000256" key="1">
    <source>
        <dbReference type="ARBA" id="ARBA00022729"/>
    </source>
</evidence>
<dbReference type="InterPro" id="IPR050955">
    <property type="entry name" value="Plant_Biomass_Hydrol_Est"/>
</dbReference>
<keyword evidence="5" id="KW-1185">Reference proteome</keyword>
<evidence type="ECO:0000313" key="5">
    <source>
        <dbReference type="Proteomes" id="UP001140076"/>
    </source>
</evidence>
<dbReference type="SUPFAM" id="SSF53474">
    <property type="entry name" value="alpha/beta-Hydrolases"/>
    <property type="match status" value="1"/>
</dbReference>
<dbReference type="InterPro" id="IPR000801">
    <property type="entry name" value="Esterase-like"/>
</dbReference>
<feature type="region of interest" description="Disordered" evidence="2">
    <location>
        <begin position="259"/>
        <end position="280"/>
    </location>
</feature>
<protein>
    <submittedName>
        <fullName evidence="4">Prolyl oligopeptidase family serine peptidase</fullName>
    </submittedName>
</protein>
<dbReference type="RefSeq" id="WP_270074702.1">
    <property type="nucleotide sequence ID" value="NZ_JAJAQC010000057.1"/>
</dbReference>
<reference evidence="4" key="1">
    <citation type="submission" date="2021-10" db="EMBL/GenBank/DDBJ databases">
        <title>Streptomonospora sp. nov., isolated from mangrove soil.</title>
        <authorList>
            <person name="Chen X."/>
            <person name="Ge X."/>
            <person name="Liu W."/>
        </authorList>
    </citation>
    <scope>NUCLEOTIDE SEQUENCE</scope>
    <source>
        <strain evidence="4">S1-112</strain>
    </source>
</reference>
<dbReference type="Gene3D" id="3.40.50.1820">
    <property type="entry name" value="alpha/beta hydrolase"/>
    <property type="match status" value="1"/>
</dbReference>
<evidence type="ECO:0000256" key="3">
    <source>
        <dbReference type="SAM" id="SignalP"/>
    </source>
</evidence>
<dbReference type="Proteomes" id="UP001140076">
    <property type="component" value="Unassembled WGS sequence"/>
</dbReference>
<feature type="signal peptide" evidence="3">
    <location>
        <begin position="1"/>
        <end position="26"/>
    </location>
</feature>
<gene>
    <name evidence="4" type="ORF">LG943_24485</name>
</gene>
<dbReference type="InterPro" id="IPR029058">
    <property type="entry name" value="AB_hydrolase_fold"/>
</dbReference>
<feature type="chain" id="PRO_5040833145" evidence="3">
    <location>
        <begin position="27"/>
        <end position="338"/>
    </location>
</feature>
<dbReference type="AlphaFoldDB" id="A0A9X3P089"/>
<dbReference type="PANTHER" id="PTHR43037:SF1">
    <property type="entry name" value="BLL1128 PROTEIN"/>
    <property type="match status" value="1"/>
</dbReference>
<evidence type="ECO:0000256" key="2">
    <source>
        <dbReference type="SAM" id="MobiDB-lite"/>
    </source>
</evidence>